<evidence type="ECO:0000313" key="3">
    <source>
        <dbReference type="Proteomes" id="UP001057291"/>
    </source>
</evidence>
<dbReference type="PANTHER" id="PTHR37305:SF2">
    <property type="entry name" value="BACITRACIN TRANSPORT PERMEASE PROTEIN BCRB"/>
    <property type="match status" value="1"/>
</dbReference>
<dbReference type="Pfam" id="PF12679">
    <property type="entry name" value="ABC2_membrane_2"/>
    <property type="match status" value="1"/>
</dbReference>
<dbReference type="RefSeq" id="WP_282198231.1">
    <property type="nucleotide sequence ID" value="NZ_BOQE01000001.1"/>
</dbReference>
<feature type="transmembrane region" description="Helical" evidence="1">
    <location>
        <begin position="157"/>
        <end position="178"/>
    </location>
</feature>
<feature type="transmembrane region" description="Helical" evidence="1">
    <location>
        <begin position="249"/>
        <end position="269"/>
    </location>
</feature>
<feature type="transmembrane region" description="Helical" evidence="1">
    <location>
        <begin position="18"/>
        <end position="37"/>
    </location>
</feature>
<dbReference type="GO" id="GO:0005886">
    <property type="term" value="C:plasma membrane"/>
    <property type="evidence" value="ECO:0007669"/>
    <property type="project" value="UniProtKB-SubCell"/>
</dbReference>
<dbReference type="EMBL" id="BOQE01000001">
    <property type="protein sequence ID" value="GIM44986.1"/>
    <property type="molecule type" value="Genomic_DNA"/>
</dbReference>
<accession>A0AAV4LB61</accession>
<feature type="transmembrane region" description="Helical" evidence="1">
    <location>
        <begin position="298"/>
        <end position="321"/>
    </location>
</feature>
<feature type="transmembrane region" description="Helical" evidence="1">
    <location>
        <begin position="221"/>
        <end position="242"/>
    </location>
</feature>
<keyword evidence="1" id="KW-1133">Transmembrane helix</keyword>
<dbReference type="AlphaFoldDB" id="A0AAV4LB61"/>
<name>A0AAV4LB61_9BACL</name>
<dbReference type="GO" id="GO:0140359">
    <property type="term" value="F:ABC-type transporter activity"/>
    <property type="evidence" value="ECO:0007669"/>
    <property type="project" value="InterPro"/>
</dbReference>
<keyword evidence="1" id="KW-0812">Transmembrane</keyword>
<evidence type="ECO:0000256" key="1">
    <source>
        <dbReference type="SAM" id="Phobius"/>
    </source>
</evidence>
<keyword evidence="1" id="KW-0472">Membrane</keyword>
<protein>
    <submittedName>
        <fullName evidence="2">ABC transporter permease</fullName>
    </submittedName>
</protein>
<reference evidence="2" key="1">
    <citation type="journal article" date="2023" name="Int. J. Syst. Evol. Microbiol.">
        <title>Collibacillus ludicampi gen. nov., sp. nov., a new soil bacterium of the family Alicyclobacillaceae.</title>
        <authorList>
            <person name="Jojima T."/>
            <person name="Ioku Y."/>
            <person name="Fukuta Y."/>
            <person name="Shirasaka N."/>
            <person name="Matsumura Y."/>
            <person name="Mori M."/>
        </authorList>
    </citation>
    <scope>NUCLEOTIDE SEQUENCE</scope>
    <source>
        <strain evidence="2">TP075</strain>
    </source>
</reference>
<evidence type="ECO:0000313" key="2">
    <source>
        <dbReference type="EMBL" id="GIM44986.1"/>
    </source>
</evidence>
<comment type="caution">
    <text evidence="2">The sequence shown here is derived from an EMBL/GenBank/DDBJ whole genome shotgun (WGS) entry which is preliminary data.</text>
</comment>
<gene>
    <name evidence="2" type="ORF">DNHGIG_05350</name>
</gene>
<keyword evidence="3" id="KW-1185">Reference proteome</keyword>
<sequence length="326" mass="36281">MINLIENEMLKLVRKKRFLVVTLVVLVIISIFTYAQYRTTQTAIQRSGTTDWRTILQQQIVDAQNRMSNSRSSNDMRQALKIRIAQEQYYLDHNINPNAPGAPTFMRTFGGQSVSLLLPLLIMVATSDIVSSEYSGGTIKMLLTRPVRRWKILLSKYIAMILSVSAIVFLVVAASYLIPGFIFGYDGWTMPVLSGFSVSSGDLNTSNVHLMPQWQYLIMEYGLVWFVCVVVGTLSFMVSVLIRSTAAGMGVMLASLISGAVLSNMVSSWESAKYLFMINLSLPNYLSGSAPPVDGMTLGFSIAVLAVWGFAGILVSFWVFLRRDVY</sequence>
<dbReference type="Proteomes" id="UP001057291">
    <property type="component" value="Unassembled WGS sequence"/>
</dbReference>
<proteinExistence type="predicted"/>
<organism evidence="2 3">
    <name type="scientific">Collibacillus ludicampi</name>
    <dbReference type="NCBI Taxonomy" id="2771369"/>
    <lineage>
        <taxon>Bacteria</taxon>
        <taxon>Bacillati</taxon>
        <taxon>Bacillota</taxon>
        <taxon>Bacilli</taxon>
        <taxon>Bacillales</taxon>
        <taxon>Alicyclobacillaceae</taxon>
        <taxon>Collibacillus</taxon>
    </lineage>
</organism>
<dbReference type="PANTHER" id="PTHR37305">
    <property type="entry name" value="INTEGRAL MEMBRANE PROTEIN-RELATED"/>
    <property type="match status" value="1"/>
</dbReference>